<comment type="caution">
    <text evidence="2">The sequence shown here is derived from an EMBL/GenBank/DDBJ whole genome shotgun (WGS) entry which is preliminary data.</text>
</comment>
<evidence type="ECO:0000256" key="1">
    <source>
        <dbReference type="SAM" id="SignalP"/>
    </source>
</evidence>
<proteinExistence type="predicted"/>
<evidence type="ECO:0008006" key="4">
    <source>
        <dbReference type="Google" id="ProtNLM"/>
    </source>
</evidence>
<keyword evidence="3" id="KW-1185">Reference proteome</keyword>
<dbReference type="Proteomes" id="UP001446871">
    <property type="component" value="Unassembled WGS sequence"/>
</dbReference>
<accession>A0ABR1WKM2</accession>
<feature type="chain" id="PRO_5045554029" description="Ig-like domain-containing protein" evidence="1">
    <location>
        <begin position="23"/>
        <end position="156"/>
    </location>
</feature>
<evidence type="ECO:0000313" key="3">
    <source>
        <dbReference type="Proteomes" id="UP001446871"/>
    </source>
</evidence>
<sequence length="156" mass="17219">MPRLLLVSSVQIICIQLKLIAATLQENFQCSSGVTCEIEFQTASPWSVGFSASAAAWEWLTGGFSVERSVETGNSWSCQKEGDVMFSLWKKQGQTAYTVQNHYVSCAGRQDVGSPYVIWSPNSRNINGFYYCVVGHQYCRNNGDRWLETDGPAGGA</sequence>
<reference evidence="2 3" key="1">
    <citation type="submission" date="2023-01" db="EMBL/GenBank/DDBJ databases">
        <title>Analysis of 21 Apiospora genomes using comparative genomics revels a genus with tremendous synthesis potential of carbohydrate active enzymes and secondary metabolites.</title>
        <authorList>
            <person name="Sorensen T."/>
        </authorList>
    </citation>
    <scope>NUCLEOTIDE SEQUENCE [LARGE SCALE GENOMIC DNA]</scope>
    <source>
        <strain evidence="2 3">CBS 83171</strain>
    </source>
</reference>
<protein>
    <recommendedName>
        <fullName evidence="4">Ig-like domain-containing protein</fullName>
    </recommendedName>
</protein>
<keyword evidence="1" id="KW-0732">Signal</keyword>
<feature type="signal peptide" evidence="1">
    <location>
        <begin position="1"/>
        <end position="22"/>
    </location>
</feature>
<organism evidence="2 3">
    <name type="scientific">Apiospora saccharicola</name>
    <dbReference type="NCBI Taxonomy" id="335842"/>
    <lineage>
        <taxon>Eukaryota</taxon>
        <taxon>Fungi</taxon>
        <taxon>Dikarya</taxon>
        <taxon>Ascomycota</taxon>
        <taxon>Pezizomycotina</taxon>
        <taxon>Sordariomycetes</taxon>
        <taxon>Xylariomycetidae</taxon>
        <taxon>Amphisphaeriales</taxon>
        <taxon>Apiosporaceae</taxon>
        <taxon>Apiospora</taxon>
    </lineage>
</organism>
<name>A0ABR1WKM2_9PEZI</name>
<gene>
    <name evidence="2" type="ORF">PG996_002828</name>
</gene>
<evidence type="ECO:0000313" key="2">
    <source>
        <dbReference type="EMBL" id="KAK8084047.1"/>
    </source>
</evidence>
<dbReference type="EMBL" id="JAQQWM010000001">
    <property type="protein sequence ID" value="KAK8084047.1"/>
    <property type="molecule type" value="Genomic_DNA"/>
</dbReference>